<evidence type="ECO:0000313" key="4">
    <source>
        <dbReference type="WormBase" id="SRAE_2000152000"/>
    </source>
</evidence>
<accession>A0A090MYA7</accession>
<sequence>MNIVAKGFTFDHSDEHVDDFIRRMKNNPCDSFEITIFSDSLITGVGTYDLTGRISFNSDRSRKFVKRMIPLFKESDKVRSLKIILTRNFHDNGAIFEVLKNTENNSIVKIQFSIILYEYTRNLTNIGLKIFSGFKNLRIIEILLGSDKNLPMYEYLINCIPNNSRYTLTFILTNYTIFNKDDIHLKLVKLAGTRKIKLGIIDNSYSDARKLLHWLSSLNQNCLQKIVKLHIRAEMYQILNDYLLNVLKMENLESLSCILFGDRGNASDVAFIKRYLRNETGGFTNLHHLKKLKQVRWYHPYPPRSDIVFTQYLNNSSFGFYAFIQTLPSTVESLYVNGVKVMDSIFTEKINFYLPNLVYLHLSQIQYLGRMCLYELKNLKYLIFHDCHVSEIPDSVKALGVFRCKNEGCTNLYNEWIRYIDHIHKFRKIHEYLEHPSGRIFFNDIKDACIISTAFHSL</sequence>
<dbReference type="InterPro" id="IPR032675">
    <property type="entry name" value="LRR_dom_sf"/>
</dbReference>
<protein>
    <submittedName>
        <fullName evidence="1 3">Uncharacterized protein</fullName>
    </submittedName>
</protein>
<dbReference type="Gene3D" id="3.80.10.10">
    <property type="entry name" value="Ribonuclease Inhibitor"/>
    <property type="match status" value="1"/>
</dbReference>
<dbReference type="Proteomes" id="UP000035682">
    <property type="component" value="Unplaced"/>
</dbReference>
<reference evidence="1" key="2">
    <citation type="submission" date="2014-09" db="EMBL/GenBank/DDBJ databases">
        <authorList>
            <person name="Aslett A.Martin."/>
        </authorList>
    </citation>
    <scope>NUCLEOTIDE SEQUENCE</scope>
    <source>
        <strain evidence="1">ED321 Heterogonic</strain>
    </source>
</reference>
<name>A0A090MYA7_STRRB</name>
<dbReference type="WormBase" id="SRAE_2000152000">
    <property type="protein sequence ID" value="SRP05658"/>
    <property type="gene ID" value="WBGene00261725"/>
</dbReference>
<reference evidence="3" key="3">
    <citation type="submission" date="2020-12" db="UniProtKB">
        <authorList>
            <consortium name="WormBaseParasite"/>
        </authorList>
    </citation>
    <scope>IDENTIFICATION</scope>
</reference>
<organism evidence="1">
    <name type="scientific">Strongyloides ratti</name>
    <name type="common">Parasitic roundworm</name>
    <dbReference type="NCBI Taxonomy" id="34506"/>
    <lineage>
        <taxon>Eukaryota</taxon>
        <taxon>Metazoa</taxon>
        <taxon>Ecdysozoa</taxon>
        <taxon>Nematoda</taxon>
        <taxon>Chromadorea</taxon>
        <taxon>Rhabditida</taxon>
        <taxon>Tylenchina</taxon>
        <taxon>Panagrolaimomorpha</taxon>
        <taxon>Strongyloidoidea</taxon>
        <taxon>Strongyloididae</taxon>
        <taxon>Strongyloides</taxon>
    </lineage>
</organism>
<evidence type="ECO:0000313" key="2">
    <source>
        <dbReference type="Proteomes" id="UP000035682"/>
    </source>
</evidence>
<keyword evidence="2" id="KW-1185">Reference proteome</keyword>
<dbReference type="EMBL" id="LN609529">
    <property type="protein sequence ID" value="CEF66854.1"/>
    <property type="molecule type" value="Genomic_DNA"/>
</dbReference>
<reference evidence="2" key="1">
    <citation type="submission" date="2014-09" db="EMBL/GenBank/DDBJ databases">
        <authorList>
            <person name="Martin A.A."/>
        </authorList>
    </citation>
    <scope>NUCLEOTIDE SEQUENCE</scope>
    <source>
        <strain evidence="2">ED321</strain>
    </source>
</reference>
<dbReference type="AlphaFoldDB" id="A0A090MYA7"/>
<dbReference type="CTD" id="36379219"/>
<dbReference type="SUPFAM" id="SSF52058">
    <property type="entry name" value="L domain-like"/>
    <property type="match status" value="1"/>
</dbReference>
<evidence type="ECO:0000313" key="1">
    <source>
        <dbReference type="EMBL" id="CEF66854.1"/>
    </source>
</evidence>
<dbReference type="GeneID" id="36379219"/>
<dbReference type="RefSeq" id="XP_024506054.1">
    <property type="nucleotide sequence ID" value="XM_024652482.1"/>
</dbReference>
<dbReference type="WBParaSite" id="SRAE_2000152000.1">
    <property type="protein sequence ID" value="SRAE_2000152000.1"/>
    <property type="gene ID" value="WBGene00261725"/>
</dbReference>
<gene>
    <name evidence="1 3 4" type="ORF">SRAE_2000152000</name>
</gene>
<evidence type="ECO:0000313" key="3">
    <source>
        <dbReference type="WBParaSite" id="SRAE_2000152000.1"/>
    </source>
</evidence>
<proteinExistence type="predicted"/>